<proteinExistence type="evidence at transcript level"/>
<dbReference type="AlphaFoldDB" id="B6TDJ7"/>
<sequence length="145" mass="15695">MVVSCSFLPDARSHRPNFLRRGFSARRARPCPQRRRPLLFLQAAAGRASLLSSQPSGFPSVLPTRPGSPSPAAPAFHGRGNVLLLHRISRALPWFAGLRALAPSAGSPLPLPSSSPRPVEFTPARSRRFRCAAFLLPGFHLLGSK</sequence>
<name>B6TDJ7_MAIZE</name>
<protein>
    <submittedName>
        <fullName evidence="2">Uncharacterized protein</fullName>
    </submittedName>
</protein>
<feature type="region of interest" description="Disordered" evidence="1">
    <location>
        <begin position="53"/>
        <end position="74"/>
    </location>
</feature>
<accession>B6TDJ7</accession>
<evidence type="ECO:0000256" key="1">
    <source>
        <dbReference type="SAM" id="MobiDB-lite"/>
    </source>
</evidence>
<dbReference type="EMBL" id="EU963062">
    <property type="protein sequence ID" value="ACG35180.1"/>
    <property type="molecule type" value="mRNA"/>
</dbReference>
<evidence type="ECO:0000313" key="2">
    <source>
        <dbReference type="EMBL" id="ACG35180.1"/>
    </source>
</evidence>
<organism evidence="2">
    <name type="scientific">Zea mays</name>
    <name type="common">Maize</name>
    <dbReference type="NCBI Taxonomy" id="4577"/>
    <lineage>
        <taxon>Eukaryota</taxon>
        <taxon>Viridiplantae</taxon>
        <taxon>Streptophyta</taxon>
        <taxon>Embryophyta</taxon>
        <taxon>Tracheophyta</taxon>
        <taxon>Spermatophyta</taxon>
        <taxon>Magnoliopsida</taxon>
        <taxon>Liliopsida</taxon>
        <taxon>Poales</taxon>
        <taxon>Poaceae</taxon>
        <taxon>PACMAD clade</taxon>
        <taxon>Panicoideae</taxon>
        <taxon>Andropogonodae</taxon>
        <taxon>Andropogoneae</taxon>
        <taxon>Tripsacinae</taxon>
        <taxon>Zea</taxon>
    </lineage>
</organism>
<reference evidence="2" key="1">
    <citation type="journal article" date="2009" name="Plant Mol. Biol.">
        <title>Insights into corn genes derived from large-scale cDNA sequencing.</title>
        <authorList>
            <person name="Alexandrov N.N."/>
            <person name="Brover V.V."/>
            <person name="Freidin S."/>
            <person name="Troukhan M.E."/>
            <person name="Tatarinova T.V."/>
            <person name="Zhang H."/>
            <person name="Swaller T.J."/>
            <person name="Lu Y.P."/>
            <person name="Bouck J."/>
            <person name="Flavell R.B."/>
            <person name="Feldmann K.A."/>
        </authorList>
    </citation>
    <scope>NUCLEOTIDE SEQUENCE</scope>
</reference>